<reference evidence="2" key="1">
    <citation type="submission" date="2016-01" db="EMBL/GenBank/DDBJ databases">
        <authorList>
            <person name="Mitreva M."/>
            <person name="Pepin K.H."/>
            <person name="Mihindukulasuriya K.A."/>
            <person name="Fulton R."/>
            <person name="Fronick C."/>
            <person name="O'Laughlin M."/>
            <person name="Miner T."/>
            <person name="Herter B."/>
            <person name="Rosa B.A."/>
            <person name="Cordes M."/>
            <person name="Tomlinson C."/>
            <person name="Wollam A."/>
            <person name="Palsikar V.B."/>
            <person name="Mardis E.R."/>
            <person name="Wilson R.K."/>
        </authorList>
    </citation>
    <scope>NUCLEOTIDE SEQUENCE [LARGE SCALE GENOMIC DNA]</scope>
    <source>
        <strain evidence="2">CMW8396</strain>
    </source>
</reference>
<name>A0A133N8Y6_9FUSO</name>
<dbReference type="RefSeq" id="WP_060793927.1">
    <property type="nucleotide sequence ID" value="NZ_KQ956573.1"/>
</dbReference>
<dbReference type="Proteomes" id="UP000070617">
    <property type="component" value="Unassembled WGS sequence"/>
</dbReference>
<dbReference type="EMBL" id="LRPX01000094">
    <property type="protein sequence ID" value="KXA12747.1"/>
    <property type="molecule type" value="Genomic_DNA"/>
</dbReference>
<evidence type="ECO:0000313" key="1">
    <source>
        <dbReference type="EMBL" id="KXA12747.1"/>
    </source>
</evidence>
<dbReference type="AlphaFoldDB" id="A0A133N8Y6"/>
<sequence length="565" mass="62935">MAVRKLSIDIMSYLKGKGFEAVDSQIKKVKNSLSSLKSITDNGLFKMAAGYFTVNTLIAQYNKAIEASNFQIEQETKLYSTLKGQNFRDEQIESIKNYASELQKVGVVGDEVTLAGAQQLATYNLTEESLKKLMPAMQDVIVQQKGLKGTGQDAVGVANMLAKGLLGQTGILQKAGITLTEYQEKMIKTGKQEEKVAALVEAVKMNVGEQNAEFLKTPEGKILSAQNRIGDIYEYVGGLMRETRGEFWSMMADNTEWLQSFLGGIVKTGTGIADTVITTISGIFDTFKSMPEEARNVIKLLTGFFLISKFPIAGAFLVIEDIFGAFQGKESFTEDAMNAIFKFTGADYHFDDLRKEIHDFWHDLISPTDQATEKIGFLTATLENFFEILRGGVGITEMVFGALRTGWDAIKLTGNIMIDPDPIHDHLEEFSNGGIQNIKHGWGTLNHAADNMTDTQHRYQASLQEKRQKEFQEAASLLNTARLPKNDIEKVAQMLEKPSMRLKKENQVPPNYTDKSKQVFNIYEATDAKKVAEQIEQKIKQNDKEKEQKWKAQVGGNFSLAGLEA</sequence>
<evidence type="ECO:0008006" key="3">
    <source>
        <dbReference type="Google" id="ProtNLM"/>
    </source>
</evidence>
<evidence type="ECO:0000313" key="2">
    <source>
        <dbReference type="Proteomes" id="UP000070617"/>
    </source>
</evidence>
<organism evidence="1 2">
    <name type="scientific">Fusobacterium equinum</name>
    <dbReference type="NCBI Taxonomy" id="134605"/>
    <lineage>
        <taxon>Bacteria</taxon>
        <taxon>Fusobacteriati</taxon>
        <taxon>Fusobacteriota</taxon>
        <taxon>Fusobacteriia</taxon>
        <taxon>Fusobacteriales</taxon>
        <taxon>Fusobacteriaceae</taxon>
        <taxon>Fusobacterium</taxon>
    </lineage>
</organism>
<gene>
    <name evidence="1" type="ORF">HMPREF3206_01689</name>
</gene>
<proteinExistence type="predicted"/>
<dbReference type="PATRIC" id="fig|134605.3.peg.1668"/>
<comment type="caution">
    <text evidence="1">The sequence shown here is derived from an EMBL/GenBank/DDBJ whole genome shotgun (WGS) entry which is preliminary data.</text>
</comment>
<dbReference type="STRING" id="134605.HMPREF3206_01689"/>
<protein>
    <recommendedName>
        <fullName evidence="3">Tape measure domain protein</fullName>
    </recommendedName>
</protein>
<accession>A0A133N8Y6</accession>
<keyword evidence="2" id="KW-1185">Reference proteome</keyword>